<organism evidence="2 3">
    <name type="scientific">Streptomyces chryseus</name>
    <dbReference type="NCBI Taxonomy" id="68186"/>
    <lineage>
        <taxon>Bacteria</taxon>
        <taxon>Bacillati</taxon>
        <taxon>Actinomycetota</taxon>
        <taxon>Actinomycetes</taxon>
        <taxon>Kitasatosporales</taxon>
        <taxon>Streptomycetaceae</taxon>
        <taxon>Streptomyces</taxon>
    </lineage>
</organism>
<feature type="region of interest" description="Disordered" evidence="1">
    <location>
        <begin position="43"/>
        <end position="140"/>
    </location>
</feature>
<keyword evidence="3" id="KW-1185">Reference proteome</keyword>
<name>A0ABQ3DTE0_9ACTN</name>
<sequence length="193" mass="19013">MSGWVTVGLGAAALCPLPGLSVTAVVADHMSVAVRIVMCAPGASAESGPAQPDAVLPPPATAPAPPAPPPPSSAPQASPAPAASEPTAPHRTASQAPRRAAPVAPPSAAATPAPGPPPVHRAAPARPTPPKAGAPAPRKAAAFRWVPRRHYTGGVRRPAPAGLSTVTTMTVITTPAVLAAAALRPGSRRRSRG</sequence>
<evidence type="ECO:0000256" key="1">
    <source>
        <dbReference type="SAM" id="MobiDB-lite"/>
    </source>
</evidence>
<feature type="compositionally biased region" description="Low complexity" evidence="1">
    <location>
        <begin position="74"/>
        <end position="112"/>
    </location>
</feature>
<evidence type="ECO:0000313" key="3">
    <source>
        <dbReference type="Proteomes" id="UP000599437"/>
    </source>
</evidence>
<protein>
    <submittedName>
        <fullName evidence="2">Uncharacterized protein</fullName>
    </submittedName>
</protein>
<comment type="caution">
    <text evidence="2">The sequence shown here is derived from an EMBL/GenBank/DDBJ whole genome shotgun (WGS) entry which is preliminary data.</text>
</comment>
<dbReference type="Proteomes" id="UP000599437">
    <property type="component" value="Unassembled WGS sequence"/>
</dbReference>
<proteinExistence type="predicted"/>
<evidence type="ECO:0000313" key="2">
    <source>
        <dbReference type="EMBL" id="GHB06020.1"/>
    </source>
</evidence>
<feature type="compositionally biased region" description="Pro residues" evidence="1">
    <location>
        <begin position="55"/>
        <end position="73"/>
    </location>
</feature>
<reference evidence="3" key="1">
    <citation type="journal article" date="2019" name="Int. J. Syst. Evol. Microbiol.">
        <title>The Global Catalogue of Microorganisms (GCM) 10K type strain sequencing project: providing services to taxonomists for standard genome sequencing and annotation.</title>
        <authorList>
            <consortium name="The Broad Institute Genomics Platform"/>
            <consortium name="The Broad Institute Genome Sequencing Center for Infectious Disease"/>
            <person name="Wu L."/>
            <person name="Ma J."/>
        </authorList>
    </citation>
    <scope>NUCLEOTIDE SEQUENCE [LARGE SCALE GENOMIC DNA]</scope>
    <source>
        <strain evidence="3">JCM 4737</strain>
    </source>
</reference>
<accession>A0ABQ3DTE0</accession>
<dbReference type="EMBL" id="BMVO01000008">
    <property type="protein sequence ID" value="GHB06020.1"/>
    <property type="molecule type" value="Genomic_DNA"/>
</dbReference>
<gene>
    <name evidence="2" type="ORF">GCM10010346_31540</name>
</gene>